<dbReference type="OrthoDB" id="9329039at2759"/>
<name>A0A3M0KZB9_HIRRU</name>
<feature type="domain" description="NAD(P)-binding" evidence="1">
    <location>
        <begin position="31"/>
        <end position="62"/>
    </location>
</feature>
<dbReference type="GO" id="GO:0003824">
    <property type="term" value="F:catalytic activity"/>
    <property type="evidence" value="ECO:0007669"/>
    <property type="project" value="UniProtKB-ARBA"/>
</dbReference>
<dbReference type="Gene3D" id="3.90.25.10">
    <property type="entry name" value="UDP-galactose 4-epimerase, domain 1"/>
    <property type="match status" value="1"/>
</dbReference>
<dbReference type="Gene3D" id="3.40.50.720">
    <property type="entry name" value="NAD(P)-binding Rossmann-like Domain"/>
    <property type="match status" value="1"/>
</dbReference>
<protein>
    <recommendedName>
        <fullName evidence="1">NAD(P)-binding domain-containing protein</fullName>
    </recommendedName>
</protein>
<organism evidence="2 3">
    <name type="scientific">Hirundo rustica rustica</name>
    <dbReference type="NCBI Taxonomy" id="333673"/>
    <lineage>
        <taxon>Eukaryota</taxon>
        <taxon>Metazoa</taxon>
        <taxon>Chordata</taxon>
        <taxon>Craniata</taxon>
        <taxon>Vertebrata</taxon>
        <taxon>Euteleostomi</taxon>
        <taxon>Archelosauria</taxon>
        <taxon>Archosauria</taxon>
        <taxon>Dinosauria</taxon>
        <taxon>Saurischia</taxon>
        <taxon>Theropoda</taxon>
        <taxon>Coelurosauria</taxon>
        <taxon>Aves</taxon>
        <taxon>Neognathae</taxon>
        <taxon>Neoaves</taxon>
        <taxon>Telluraves</taxon>
        <taxon>Australaves</taxon>
        <taxon>Passeriformes</taxon>
        <taxon>Sylvioidea</taxon>
        <taxon>Hirundinidae</taxon>
        <taxon>Hirundo</taxon>
    </lineage>
</organism>
<accession>A0A3M0KZB9</accession>
<dbReference type="SUPFAM" id="SSF51735">
    <property type="entry name" value="NAD(P)-binding Rossmann-fold domains"/>
    <property type="match status" value="1"/>
</dbReference>
<dbReference type="Proteomes" id="UP000269221">
    <property type="component" value="Unassembled WGS sequence"/>
</dbReference>
<dbReference type="InterPro" id="IPR016040">
    <property type="entry name" value="NAD(P)-bd_dom"/>
</dbReference>
<dbReference type="STRING" id="333673.A0A3M0KZB9"/>
<reference evidence="2 3" key="1">
    <citation type="submission" date="2018-07" db="EMBL/GenBank/DDBJ databases">
        <title>A high quality draft genome assembly of the barn swallow (H. rustica rustica).</title>
        <authorList>
            <person name="Formenti G."/>
            <person name="Chiara M."/>
            <person name="Poveda L."/>
            <person name="Francoijs K.-J."/>
            <person name="Bonisoli-Alquati A."/>
            <person name="Canova L."/>
            <person name="Gianfranceschi L."/>
            <person name="Horner D.S."/>
            <person name="Saino N."/>
        </authorList>
    </citation>
    <scope>NUCLEOTIDE SEQUENCE [LARGE SCALE GENOMIC DNA]</scope>
    <source>
        <strain evidence="2">Chelidonia</strain>
        <tissue evidence="2">Blood</tissue>
    </source>
</reference>
<gene>
    <name evidence="2" type="ORF">DUI87_08289</name>
</gene>
<comment type="caution">
    <text evidence="2">The sequence shown here is derived from an EMBL/GenBank/DDBJ whole genome shotgun (WGS) entry which is preliminary data.</text>
</comment>
<keyword evidence="3" id="KW-1185">Reference proteome</keyword>
<dbReference type="Pfam" id="PF16363">
    <property type="entry name" value="GDP_Man_Dehyd"/>
    <property type="match status" value="1"/>
</dbReference>
<dbReference type="InterPro" id="IPR036291">
    <property type="entry name" value="NAD(P)-bd_dom_sf"/>
</dbReference>
<evidence type="ECO:0000313" key="2">
    <source>
        <dbReference type="EMBL" id="RMC16080.1"/>
    </source>
</evidence>
<sequence>MLPPGDLMGIYELPVIASSRETVRPCKSPVVGPDFLQGDCTKARQKLNWKPRVTFDELVREMVDADVELMRNNPNA</sequence>
<evidence type="ECO:0000259" key="1">
    <source>
        <dbReference type="Pfam" id="PF16363"/>
    </source>
</evidence>
<evidence type="ECO:0000313" key="3">
    <source>
        <dbReference type="Proteomes" id="UP000269221"/>
    </source>
</evidence>
<proteinExistence type="predicted"/>
<dbReference type="AlphaFoldDB" id="A0A3M0KZB9"/>
<dbReference type="EMBL" id="QRBI01000104">
    <property type="protein sequence ID" value="RMC16080.1"/>
    <property type="molecule type" value="Genomic_DNA"/>
</dbReference>